<feature type="non-terminal residue" evidence="1">
    <location>
        <position position="1"/>
    </location>
</feature>
<evidence type="ECO:0000313" key="1">
    <source>
        <dbReference type="EMBL" id="CAG8774042.1"/>
    </source>
</evidence>
<dbReference type="Proteomes" id="UP000789396">
    <property type="component" value="Unassembled WGS sequence"/>
</dbReference>
<gene>
    <name evidence="1" type="ORF">RFULGI_LOCUS15280</name>
</gene>
<comment type="caution">
    <text evidence="1">The sequence shown here is derived from an EMBL/GenBank/DDBJ whole genome shotgun (WGS) entry which is preliminary data.</text>
</comment>
<name>A0A9N9JD62_9GLOM</name>
<sequence length="42" mass="4707">YMEGFLAPFNSAVINAAQLKELIESMTKFFEDVARDIIRGNG</sequence>
<evidence type="ECO:0000313" key="2">
    <source>
        <dbReference type="Proteomes" id="UP000789396"/>
    </source>
</evidence>
<dbReference type="EMBL" id="CAJVPZ010048391">
    <property type="protein sequence ID" value="CAG8774042.1"/>
    <property type="molecule type" value="Genomic_DNA"/>
</dbReference>
<keyword evidence="2" id="KW-1185">Reference proteome</keyword>
<organism evidence="1 2">
    <name type="scientific">Racocetra fulgida</name>
    <dbReference type="NCBI Taxonomy" id="60492"/>
    <lineage>
        <taxon>Eukaryota</taxon>
        <taxon>Fungi</taxon>
        <taxon>Fungi incertae sedis</taxon>
        <taxon>Mucoromycota</taxon>
        <taxon>Glomeromycotina</taxon>
        <taxon>Glomeromycetes</taxon>
        <taxon>Diversisporales</taxon>
        <taxon>Gigasporaceae</taxon>
        <taxon>Racocetra</taxon>
    </lineage>
</organism>
<dbReference type="AlphaFoldDB" id="A0A9N9JD62"/>
<reference evidence="1" key="1">
    <citation type="submission" date="2021-06" db="EMBL/GenBank/DDBJ databases">
        <authorList>
            <person name="Kallberg Y."/>
            <person name="Tangrot J."/>
            <person name="Rosling A."/>
        </authorList>
    </citation>
    <scope>NUCLEOTIDE SEQUENCE</scope>
    <source>
        <strain evidence="1">IN212</strain>
    </source>
</reference>
<accession>A0A9N9JD62</accession>
<proteinExistence type="predicted"/>
<protein>
    <submittedName>
        <fullName evidence="1">9742_t:CDS:1</fullName>
    </submittedName>
</protein>
<feature type="non-terminal residue" evidence="1">
    <location>
        <position position="42"/>
    </location>
</feature>